<feature type="compositionally biased region" description="Basic and acidic residues" evidence="1">
    <location>
        <begin position="32"/>
        <end position="43"/>
    </location>
</feature>
<evidence type="ECO:0000313" key="3">
    <source>
        <dbReference type="Proteomes" id="UP000639396"/>
    </source>
</evidence>
<dbReference type="EMBL" id="JACXJA010000003">
    <property type="protein sequence ID" value="MBD2860920.1"/>
    <property type="molecule type" value="Genomic_DNA"/>
</dbReference>
<protein>
    <submittedName>
        <fullName evidence="2">Uncharacterized protein</fullName>
    </submittedName>
</protein>
<dbReference type="Proteomes" id="UP000639396">
    <property type="component" value="Unassembled WGS sequence"/>
</dbReference>
<feature type="region of interest" description="Disordered" evidence="1">
    <location>
        <begin position="32"/>
        <end position="74"/>
    </location>
</feature>
<dbReference type="AlphaFoldDB" id="A0A927C7S0"/>
<proteinExistence type="predicted"/>
<gene>
    <name evidence="2" type="ORF">IDH45_02825</name>
</gene>
<reference evidence="2" key="1">
    <citation type="submission" date="2020-09" db="EMBL/GenBank/DDBJ databases">
        <title>A novel bacterium of genus Paenibacillus, isolated from South China Sea.</title>
        <authorList>
            <person name="Huang H."/>
            <person name="Mo K."/>
            <person name="Hu Y."/>
        </authorList>
    </citation>
    <scope>NUCLEOTIDE SEQUENCE</scope>
    <source>
        <strain evidence="2">IB182363</strain>
    </source>
</reference>
<keyword evidence="3" id="KW-1185">Reference proteome</keyword>
<accession>A0A927C7S0</accession>
<name>A0A927C7S0_9BACL</name>
<sequence>MPGEKEQEVRAKAERLRSTVYDSLRHDLGRLVQRPAREYRDTAENCAPAPLPAAERQRPAPDRTDDSDDSEWLSGIRVKPDTMRVLDEFVQMNAAATTAEAAAMLIQLGLKTAGDLLASYSRHRDELTRIRSQLAELLRGSDVSSGADYNE</sequence>
<evidence type="ECO:0000313" key="2">
    <source>
        <dbReference type="EMBL" id="MBD2860920.1"/>
    </source>
</evidence>
<comment type="caution">
    <text evidence="2">The sequence shown here is derived from an EMBL/GenBank/DDBJ whole genome shotgun (WGS) entry which is preliminary data.</text>
</comment>
<organism evidence="2 3">
    <name type="scientific">Paenibacillus oceani</name>
    <dbReference type="NCBI Taxonomy" id="2772510"/>
    <lineage>
        <taxon>Bacteria</taxon>
        <taxon>Bacillati</taxon>
        <taxon>Bacillota</taxon>
        <taxon>Bacilli</taxon>
        <taxon>Bacillales</taxon>
        <taxon>Paenibacillaceae</taxon>
        <taxon>Paenibacillus</taxon>
    </lineage>
</organism>
<dbReference type="RefSeq" id="WP_190924460.1">
    <property type="nucleotide sequence ID" value="NZ_JACXJA010000003.1"/>
</dbReference>
<feature type="compositionally biased region" description="Basic and acidic residues" evidence="1">
    <location>
        <begin position="55"/>
        <end position="64"/>
    </location>
</feature>
<evidence type="ECO:0000256" key="1">
    <source>
        <dbReference type="SAM" id="MobiDB-lite"/>
    </source>
</evidence>